<accession>A0ABD0NJI0</accession>
<dbReference type="Pfam" id="PF07686">
    <property type="entry name" value="V-set"/>
    <property type="match status" value="1"/>
</dbReference>
<keyword evidence="3" id="KW-1185">Reference proteome</keyword>
<dbReference type="SUPFAM" id="SSF48726">
    <property type="entry name" value="Immunoglobulin"/>
    <property type="match status" value="1"/>
</dbReference>
<gene>
    <name evidence="2" type="ORF">M9458_044816</name>
</gene>
<dbReference type="EMBL" id="JAMKFB020000022">
    <property type="protein sequence ID" value="KAL0161091.1"/>
    <property type="molecule type" value="Genomic_DNA"/>
</dbReference>
<dbReference type="Gene3D" id="2.60.40.10">
    <property type="entry name" value="Immunoglobulins"/>
    <property type="match status" value="1"/>
</dbReference>
<evidence type="ECO:0000259" key="1">
    <source>
        <dbReference type="Pfam" id="PF07686"/>
    </source>
</evidence>
<feature type="non-terminal residue" evidence="2">
    <location>
        <position position="1"/>
    </location>
</feature>
<dbReference type="PANTHER" id="PTHR21063">
    <property type="entry name" value="LFA-3"/>
    <property type="match status" value="1"/>
</dbReference>
<reference evidence="2 3" key="1">
    <citation type="submission" date="2024-05" db="EMBL/GenBank/DDBJ databases">
        <title>Genome sequencing and assembly of Indian major carp, Cirrhinus mrigala (Hamilton, 1822).</title>
        <authorList>
            <person name="Mohindra V."/>
            <person name="Chowdhury L.M."/>
            <person name="Lal K."/>
            <person name="Jena J.K."/>
        </authorList>
    </citation>
    <scope>NUCLEOTIDE SEQUENCE [LARGE SCALE GENOMIC DNA]</scope>
    <source>
        <strain evidence="2">CM1030</strain>
        <tissue evidence="2">Blood</tissue>
    </source>
</reference>
<feature type="domain" description="Immunoglobulin V-set" evidence="1">
    <location>
        <begin position="2"/>
        <end position="84"/>
    </location>
</feature>
<evidence type="ECO:0000313" key="2">
    <source>
        <dbReference type="EMBL" id="KAL0161091.1"/>
    </source>
</evidence>
<comment type="caution">
    <text evidence="2">The sequence shown here is derived from an EMBL/GenBank/DDBJ whole genome shotgun (WGS) entry which is preliminary data.</text>
</comment>
<dbReference type="AlphaFoldDB" id="A0ABD0NJI0"/>
<evidence type="ECO:0000313" key="3">
    <source>
        <dbReference type="Proteomes" id="UP001529510"/>
    </source>
</evidence>
<dbReference type="InterPro" id="IPR013783">
    <property type="entry name" value="Ig-like_fold"/>
</dbReference>
<sequence length="93" mass="10510">NEGESVTLNPHTEIQRGDQIQWMFADEDNRIAQIKGGTGETYNGANERFKDRLKLDKTTGSLTMTNISDEHTGLYKLQIISSSSGKILYKKFK</sequence>
<name>A0ABD0NJI0_CIRMR</name>
<protein>
    <recommendedName>
        <fullName evidence="1">Immunoglobulin V-set domain-containing protein</fullName>
    </recommendedName>
</protein>
<feature type="non-terminal residue" evidence="2">
    <location>
        <position position="93"/>
    </location>
</feature>
<dbReference type="Proteomes" id="UP001529510">
    <property type="component" value="Unassembled WGS sequence"/>
</dbReference>
<organism evidence="2 3">
    <name type="scientific">Cirrhinus mrigala</name>
    <name type="common">Mrigala</name>
    <dbReference type="NCBI Taxonomy" id="683832"/>
    <lineage>
        <taxon>Eukaryota</taxon>
        <taxon>Metazoa</taxon>
        <taxon>Chordata</taxon>
        <taxon>Craniata</taxon>
        <taxon>Vertebrata</taxon>
        <taxon>Euteleostomi</taxon>
        <taxon>Actinopterygii</taxon>
        <taxon>Neopterygii</taxon>
        <taxon>Teleostei</taxon>
        <taxon>Ostariophysi</taxon>
        <taxon>Cypriniformes</taxon>
        <taxon>Cyprinidae</taxon>
        <taxon>Labeoninae</taxon>
        <taxon>Labeonini</taxon>
        <taxon>Cirrhinus</taxon>
    </lineage>
</organism>
<dbReference type="InterPro" id="IPR036179">
    <property type="entry name" value="Ig-like_dom_sf"/>
</dbReference>
<dbReference type="PANTHER" id="PTHR21063:SF4">
    <property type="entry name" value="CD48 ANTIGEN-RELATED"/>
    <property type="match status" value="1"/>
</dbReference>
<dbReference type="InterPro" id="IPR013106">
    <property type="entry name" value="Ig_V-set"/>
</dbReference>
<proteinExistence type="predicted"/>